<sequence>VQHHRVVHSLRRVDWLGQVLRDRQVKRRRKYYIKRPNALWHMDGHHKLIRWGIVVHGFIDGFCRTVNICFVCL</sequence>
<evidence type="ECO:0000313" key="3">
    <source>
        <dbReference type="Proteomes" id="UP000807769"/>
    </source>
</evidence>
<dbReference type="Pfam" id="PF24764">
    <property type="entry name" value="rva_4"/>
    <property type="match status" value="1"/>
</dbReference>
<dbReference type="EMBL" id="JABBWG010000031">
    <property type="protein sequence ID" value="KAG1810835.1"/>
    <property type="molecule type" value="Genomic_DNA"/>
</dbReference>
<comment type="caution">
    <text evidence="2">The sequence shown here is derived from an EMBL/GenBank/DDBJ whole genome shotgun (WGS) entry which is preliminary data.</text>
</comment>
<dbReference type="InterPro" id="IPR058913">
    <property type="entry name" value="Integrase_dom_put"/>
</dbReference>
<dbReference type="RefSeq" id="XP_041189615.1">
    <property type="nucleotide sequence ID" value="XM_041331444.1"/>
</dbReference>
<gene>
    <name evidence="2" type="ORF">BJ212DRAFT_1278647</name>
</gene>
<organism evidence="2 3">
    <name type="scientific">Suillus subaureus</name>
    <dbReference type="NCBI Taxonomy" id="48587"/>
    <lineage>
        <taxon>Eukaryota</taxon>
        <taxon>Fungi</taxon>
        <taxon>Dikarya</taxon>
        <taxon>Basidiomycota</taxon>
        <taxon>Agaricomycotina</taxon>
        <taxon>Agaricomycetes</taxon>
        <taxon>Agaricomycetidae</taxon>
        <taxon>Boletales</taxon>
        <taxon>Suillineae</taxon>
        <taxon>Suillaceae</taxon>
        <taxon>Suillus</taxon>
    </lineage>
</organism>
<keyword evidence="3" id="KW-1185">Reference proteome</keyword>
<dbReference type="PANTHER" id="PTHR46791:SF5">
    <property type="entry name" value="CLR5 DOMAIN-CONTAINING PROTEIN-RELATED"/>
    <property type="match status" value="1"/>
</dbReference>
<reference evidence="2" key="1">
    <citation type="journal article" date="2020" name="New Phytol.">
        <title>Comparative genomics reveals dynamic genome evolution in host specialist ectomycorrhizal fungi.</title>
        <authorList>
            <person name="Lofgren L.A."/>
            <person name="Nguyen N.H."/>
            <person name="Vilgalys R."/>
            <person name="Ruytinx J."/>
            <person name="Liao H.L."/>
            <person name="Branco S."/>
            <person name="Kuo A."/>
            <person name="LaButti K."/>
            <person name="Lipzen A."/>
            <person name="Andreopoulos W."/>
            <person name="Pangilinan J."/>
            <person name="Riley R."/>
            <person name="Hundley H."/>
            <person name="Na H."/>
            <person name="Barry K."/>
            <person name="Grigoriev I.V."/>
            <person name="Stajich J.E."/>
            <person name="Kennedy P.G."/>
        </authorList>
    </citation>
    <scope>NUCLEOTIDE SEQUENCE</scope>
    <source>
        <strain evidence="2">MN1</strain>
    </source>
</reference>
<proteinExistence type="predicted"/>
<evidence type="ECO:0000313" key="2">
    <source>
        <dbReference type="EMBL" id="KAG1810835.1"/>
    </source>
</evidence>
<evidence type="ECO:0000259" key="1">
    <source>
        <dbReference type="Pfam" id="PF24764"/>
    </source>
</evidence>
<feature type="domain" description="Integrase core" evidence="1">
    <location>
        <begin position="31"/>
        <end position="67"/>
    </location>
</feature>
<feature type="non-terminal residue" evidence="2">
    <location>
        <position position="1"/>
    </location>
</feature>
<protein>
    <recommendedName>
        <fullName evidence="1">Integrase core domain-containing protein</fullName>
    </recommendedName>
</protein>
<name>A0A9P7E495_9AGAM</name>
<dbReference type="Proteomes" id="UP000807769">
    <property type="component" value="Unassembled WGS sequence"/>
</dbReference>
<dbReference type="AlphaFoldDB" id="A0A9P7E495"/>
<dbReference type="OrthoDB" id="2686689at2759"/>
<accession>A0A9P7E495</accession>
<dbReference type="PANTHER" id="PTHR46791">
    <property type="entry name" value="EXPRESSED PROTEIN"/>
    <property type="match status" value="1"/>
</dbReference>
<dbReference type="GeneID" id="64625461"/>